<evidence type="ECO:0000313" key="7">
    <source>
        <dbReference type="EMBL" id="GBN52515.1"/>
    </source>
</evidence>
<evidence type="ECO:0000256" key="2">
    <source>
        <dbReference type="ARBA" id="ARBA00022737"/>
    </source>
</evidence>
<dbReference type="SUPFAM" id="SSF57716">
    <property type="entry name" value="Glucocorticoid receptor-like (DNA-binding domain)"/>
    <property type="match status" value="2"/>
</dbReference>
<dbReference type="GO" id="GO:0003713">
    <property type="term" value="F:transcription coactivator activity"/>
    <property type="evidence" value="ECO:0007669"/>
    <property type="project" value="TreeGrafter"/>
</dbReference>
<evidence type="ECO:0000256" key="4">
    <source>
        <dbReference type="ARBA" id="ARBA00023038"/>
    </source>
</evidence>
<dbReference type="GO" id="GO:0005634">
    <property type="term" value="C:nucleus"/>
    <property type="evidence" value="ECO:0007669"/>
    <property type="project" value="TreeGrafter"/>
</dbReference>
<dbReference type="OrthoDB" id="6352355at2759"/>
<organism evidence="7 8">
    <name type="scientific">Araneus ventricosus</name>
    <name type="common">Orbweaver spider</name>
    <name type="synonym">Epeira ventricosa</name>
    <dbReference type="NCBI Taxonomy" id="182803"/>
    <lineage>
        <taxon>Eukaryota</taxon>
        <taxon>Metazoa</taxon>
        <taxon>Ecdysozoa</taxon>
        <taxon>Arthropoda</taxon>
        <taxon>Chelicerata</taxon>
        <taxon>Arachnida</taxon>
        <taxon>Araneae</taxon>
        <taxon>Araneomorphae</taxon>
        <taxon>Entelegynae</taxon>
        <taxon>Araneoidea</taxon>
        <taxon>Araneidae</taxon>
        <taxon>Araneus</taxon>
    </lineage>
</organism>
<dbReference type="PANTHER" id="PTHR45787:SF1">
    <property type="entry name" value="LIM ZINC-BINDING DOMAIN-CONTAINING PROTEIN"/>
    <property type="match status" value="1"/>
</dbReference>
<dbReference type="GO" id="GO:0045944">
    <property type="term" value="P:positive regulation of transcription by RNA polymerase II"/>
    <property type="evidence" value="ECO:0007669"/>
    <property type="project" value="TreeGrafter"/>
</dbReference>
<keyword evidence="4 5" id="KW-0440">LIM domain</keyword>
<dbReference type="InterPro" id="IPR001781">
    <property type="entry name" value="Znf_LIM"/>
</dbReference>
<name>A0A4Y2PKM3_ARAVE</name>
<keyword evidence="3 5" id="KW-0862">Zinc</keyword>
<dbReference type="Proteomes" id="UP000499080">
    <property type="component" value="Unassembled WGS sequence"/>
</dbReference>
<evidence type="ECO:0000313" key="8">
    <source>
        <dbReference type="Proteomes" id="UP000499080"/>
    </source>
</evidence>
<dbReference type="Gene3D" id="2.10.110.10">
    <property type="entry name" value="Cysteine Rich Protein"/>
    <property type="match status" value="1"/>
</dbReference>
<keyword evidence="1 5" id="KW-0479">Metal-binding</keyword>
<dbReference type="InterPro" id="IPR050945">
    <property type="entry name" value="LMO_RBTN_TF"/>
</dbReference>
<proteinExistence type="predicted"/>
<feature type="domain" description="LIM zinc-binding" evidence="6">
    <location>
        <begin position="87"/>
        <end position="144"/>
    </location>
</feature>
<dbReference type="GO" id="GO:0140297">
    <property type="term" value="F:DNA-binding transcription factor binding"/>
    <property type="evidence" value="ECO:0007669"/>
    <property type="project" value="TreeGrafter"/>
</dbReference>
<comment type="caution">
    <text evidence="7">The sequence shown here is derived from an EMBL/GenBank/DDBJ whole genome shotgun (WGS) entry which is preliminary data.</text>
</comment>
<protein>
    <submittedName>
        <fullName evidence="7">Rhombotin-1</fullName>
    </submittedName>
</protein>
<dbReference type="PROSITE" id="PS50023">
    <property type="entry name" value="LIM_DOMAIN_2"/>
    <property type="match status" value="1"/>
</dbReference>
<evidence type="ECO:0000259" key="6">
    <source>
        <dbReference type="PROSITE" id="PS50023"/>
    </source>
</evidence>
<dbReference type="GO" id="GO:0046872">
    <property type="term" value="F:metal ion binding"/>
    <property type="evidence" value="ECO:0007669"/>
    <property type="project" value="UniProtKB-KW"/>
</dbReference>
<evidence type="ECO:0000256" key="5">
    <source>
        <dbReference type="PROSITE-ProRule" id="PRU00125"/>
    </source>
</evidence>
<dbReference type="PANTHER" id="PTHR45787">
    <property type="entry name" value="LD11652P"/>
    <property type="match status" value="1"/>
</dbReference>
<sequence>MAGLQRHCTRWRQCRRRVLCVGICEVFFGYERSACIPTQKRKRCTSSFVVCARNLAPRDMDMKAEGSRNSALPVDSGSITRPLTESANCAACQKPIRERYLLKALDQFWHEDCLKCACCDCRLGEVGSTLFTKANLILCKRDYL</sequence>
<feature type="non-terminal residue" evidence="7">
    <location>
        <position position="144"/>
    </location>
</feature>
<dbReference type="EMBL" id="BGPR01134011">
    <property type="protein sequence ID" value="GBN52515.1"/>
    <property type="molecule type" value="Genomic_DNA"/>
</dbReference>
<dbReference type="AlphaFoldDB" id="A0A4Y2PKM3"/>
<dbReference type="PROSITE" id="PS00478">
    <property type="entry name" value="LIM_DOMAIN_1"/>
    <property type="match status" value="1"/>
</dbReference>
<dbReference type="Pfam" id="PF00412">
    <property type="entry name" value="LIM"/>
    <property type="match status" value="1"/>
</dbReference>
<accession>A0A4Y2PKM3</accession>
<reference evidence="7 8" key="1">
    <citation type="journal article" date="2019" name="Sci. Rep.">
        <title>Orb-weaving spider Araneus ventricosus genome elucidates the spidroin gene catalogue.</title>
        <authorList>
            <person name="Kono N."/>
            <person name="Nakamura H."/>
            <person name="Ohtoshi R."/>
            <person name="Moran D.A.P."/>
            <person name="Shinohara A."/>
            <person name="Yoshida Y."/>
            <person name="Fujiwara M."/>
            <person name="Mori M."/>
            <person name="Tomita M."/>
            <person name="Arakawa K."/>
        </authorList>
    </citation>
    <scope>NUCLEOTIDE SEQUENCE [LARGE SCALE GENOMIC DNA]</scope>
</reference>
<evidence type="ECO:0000256" key="3">
    <source>
        <dbReference type="ARBA" id="ARBA00022833"/>
    </source>
</evidence>
<evidence type="ECO:0000256" key="1">
    <source>
        <dbReference type="ARBA" id="ARBA00022723"/>
    </source>
</evidence>
<dbReference type="SMART" id="SM00132">
    <property type="entry name" value="LIM"/>
    <property type="match status" value="1"/>
</dbReference>
<keyword evidence="8" id="KW-1185">Reference proteome</keyword>
<keyword evidence="2" id="KW-0677">Repeat</keyword>
<gene>
    <name evidence="7" type="primary">LMO1_0</name>
    <name evidence="7" type="ORF">AVEN_109218_1</name>
</gene>